<keyword evidence="2" id="KW-0812">Transmembrane</keyword>
<organism evidence="7 8">
    <name type="scientific">Oncorhynchus mykiss</name>
    <name type="common">Rainbow trout</name>
    <name type="synonym">Salmo gairdneri</name>
    <dbReference type="NCBI Taxonomy" id="8022"/>
    <lineage>
        <taxon>Eukaryota</taxon>
        <taxon>Metazoa</taxon>
        <taxon>Chordata</taxon>
        <taxon>Craniata</taxon>
        <taxon>Vertebrata</taxon>
        <taxon>Euteleostomi</taxon>
        <taxon>Actinopterygii</taxon>
        <taxon>Neopterygii</taxon>
        <taxon>Teleostei</taxon>
        <taxon>Protacanthopterygii</taxon>
        <taxon>Salmoniformes</taxon>
        <taxon>Salmonidae</taxon>
        <taxon>Salmoninae</taxon>
        <taxon>Oncorhynchus</taxon>
    </lineage>
</organism>
<dbReference type="EMBL" id="FR904595">
    <property type="protein sequence ID" value="CDQ67756.1"/>
    <property type="molecule type" value="Genomic_DNA"/>
</dbReference>
<dbReference type="SUPFAM" id="SSF49562">
    <property type="entry name" value="C2 domain (Calcium/lipid-binding domain, CaLB)"/>
    <property type="match status" value="1"/>
</dbReference>
<evidence type="ECO:0000256" key="1">
    <source>
        <dbReference type="ARBA" id="ARBA00004167"/>
    </source>
</evidence>
<evidence type="ECO:0000256" key="5">
    <source>
        <dbReference type="ARBA" id="ARBA00023136"/>
    </source>
</evidence>
<dbReference type="Proteomes" id="UP000193380">
    <property type="component" value="Unassembled WGS sequence"/>
</dbReference>
<evidence type="ECO:0000313" key="8">
    <source>
        <dbReference type="Proteomes" id="UP000193380"/>
    </source>
</evidence>
<evidence type="ECO:0000256" key="3">
    <source>
        <dbReference type="ARBA" id="ARBA00022737"/>
    </source>
</evidence>
<dbReference type="InterPro" id="IPR037721">
    <property type="entry name" value="Ferlin"/>
</dbReference>
<gene>
    <name evidence="7" type="ORF">GSONMT00048297001</name>
</gene>
<accession>A0A060WL26</accession>
<dbReference type="InterPro" id="IPR035892">
    <property type="entry name" value="C2_domain_sf"/>
</dbReference>
<feature type="domain" description="C2" evidence="6">
    <location>
        <begin position="84"/>
        <end position="207"/>
    </location>
</feature>
<reference evidence="7" key="1">
    <citation type="journal article" date="2014" name="Nat. Commun.">
        <title>The rainbow trout genome provides novel insights into evolution after whole-genome duplication in vertebrates.</title>
        <authorList>
            <person name="Berthelot C."/>
            <person name="Brunet F."/>
            <person name="Chalopin D."/>
            <person name="Juanchich A."/>
            <person name="Bernard M."/>
            <person name="Noel B."/>
            <person name="Bento P."/>
            <person name="Da Silva C."/>
            <person name="Labadie K."/>
            <person name="Alberti A."/>
            <person name="Aury J.M."/>
            <person name="Louis A."/>
            <person name="Dehais P."/>
            <person name="Bardou P."/>
            <person name="Montfort J."/>
            <person name="Klopp C."/>
            <person name="Cabau C."/>
            <person name="Gaspin C."/>
            <person name="Thorgaard G.H."/>
            <person name="Boussaha M."/>
            <person name="Quillet E."/>
            <person name="Guyomard R."/>
            <person name="Galiana D."/>
            <person name="Bobe J."/>
            <person name="Volff J.N."/>
            <person name="Genet C."/>
            <person name="Wincker P."/>
            <person name="Jaillon O."/>
            <person name="Roest Crollius H."/>
            <person name="Guiguen Y."/>
        </authorList>
    </citation>
    <scope>NUCLEOTIDE SEQUENCE [LARGE SCALE GENOMIC DNA]</scope>
</reference>
<dbReference type="PANTHER" id="PTHR12546">
    <property type="entry name" value="FER-1-LIKE"/>
    <property type="match status" value="1"/>
</dbReference>
<protein>
    <recommendedName>
        <fullName evidence="6">C2 domain-containing protein</fullName>
    </recommendedName>
</protein>
<dbReference type="GO" id="GO:0007009">
    <property type="term" value="P:plasma membrane organization"/>
    <property type="evidence" value="ECO:0007669"/>
    <property type="project" value="TreeGrafter"/>
</dbReference>
<comment type="subcellular location">
    <subcellularLocation>
        <location evidence="1">Membrane</location>
        <topology evidence="1">Single-pass membrane protein</topology>
    </subcellularLocation>
</comment>
<dbReference type="PROSITE" id="PS50004">
    <property type="entry name" value="C2"/>
    <property type="match status" value="1"/>
</dbReference>
<sequence length="220" mass="25517">MYFSVLTMSQGSPEPLGRAFAEPELKFVEEPYKKPMLKFFDISRGKASAGELLAAFELIELDYSSFGEPSLPADVYPREPEYLKEEKYYIIPDGVRPVLKKFRIEVLYWGVRDLKRVNLFEVERPQVRMECAGQRIESEEIEGYKVLPNFKEVVKHFDVDLPELTYLHPPLTIFVMEQRAFGRLVLVGTHVVQSLMQFAPKNLEEWGDDEEEPESWGTSD</sequence>
<evidence type="ECO:0000256" key="4">
    <source>
        <dbReference type="ARBA" id="ARBA00022989"/>
    </source>
</evidence>
<proteinExistence type="predicted"/>
<name>A0A060WL26_ONCMY</name>
<evidence type="ECO:0000256" key="2">
    <source>
        <dbReference type="ARBA" id="ARBA00022692"/>
    </source>
</evidence>
<reference evidence="7" key="2">
    <citation type="submission" date="2014-03" db="EMBL/GenBank/DDBJ databases">
        <authorList>
            <person name="Genoscope - CEA"/>
        </authorList>
    </citation>
    <scope>NUCLEOTIDE SEQUENCE</scope>
</reference>
<dbReference type="STRING" id="8022.A0A060WL26"/>
<keyword evidence="4" id="KW-1133">Transmembrane helix</keyword>
<keyword evidence="3" id="KW-0677">Repeat</keyword>
<dbReference type="PANTHER" id="PTHR12546:SF36">
    <property type="entry name" value="FER-1-LIKE PROTEIN 4"/>
    <property type="match status" value="1"/>
</dbReference>
<dbReference type="AlphaFoldDB" id="A0A060WL26"/>
<keyword evidence="5" id="KW-0472">Membrane</keyword>
<dbReference type="PaxDb" id="8022-A0A060WL26"/>
<dbReference type="InterPro" id="IPR000008">
    <property type="entry name" value="C2_dom"/>
</dbReference>
<dbReference type="GO" id="GO:0016020">
    <property type="term" value="C:membrane"/>
    <property type="evidence" value="ECO:0007669"/>
    <property type="project" value="UniProtKB-SubCell"/>
</dbReference>
<evidence type="ECO:0000259" key="6">
    <source>
        <dbReference type="PROSITE" id="PS50004"/>
    </source>
</evidence>
<evidence type="ECO:0000313" key="7">
    <source>
        <dbReference type="EMBL" id="CDQ67756.1"/>
    </source>
</evidence>